<name>A0AAD8VBB9_9PEZI</name>
<keyword evidence="3" id="KW-1185">Reference proteome</keyword>
<gene>
    <name evidence="2" type="ORF">LY79DRAFT_201834</name>
</gene>
<reference evidence="2" key="1">
    <citation type="submission" date="2021-06" db="EMBL/GenBank/DDBJ databases">
        <title>Comparative genomics, transcriptomics and evolutionary studies reveal genomic signatures of adaptation to plant cell wall in hemibiotrophic fungi.</title>
        <authorList>
            <consortium name="DOE Joint Genome Institute"/>
            <person name="Baroncelli R."/>
            <person name="Diaz J.F."/>
            <person name="Benocci T."/>
            <person name="Peng M."/>
            <person name="Battaglia E."/>
            <person name="Haridas S."/>
            <person name="Andreopoulos W."/>
            <person name="Labutti K."/>
            <person name="Pangilinan J."/>
            <person name="Floch G.L."/>
            <person name="Makela M.R."/>
            <person name="Henrissat B."/>
            <person name="Grigoriev I.V."/>
            <person name="Crouch J.A."/>
            <person name="De Vries R.P."/>
            <person name="Sukno S.A."/>
            <person name="Thon M.R."/>
        </authorList>
    </citation>
    <scope>NUCLEOTIDE SEQUENCE</scope>
    <source>
        <strain evidence="2">CBS 125086</strain>
    </source>
</reference>
<sequence length="217" mass="24079">MQTPASACASAAIPPLPLAMLEGLKCRLRSRPMPDPGHRATASLHRTYTTLLREHIAMTDRWCLRSVYKQSHKPSQRRTVISGPAKNTMPVHRNSARRRLLQASSRVSGGDKTPACLSAMTSGEATSVPLTVLVPNVRLLALRAPMARQGGRLPRVLEYCPVSYRYVPPARDGDDVYCYVRSPREPWPSRKAFREGGFNGVLVKAGNRGLRRVLWRG</sequence>
<dbReference type="EMBL" id="JAHLJV010000003">
    <property type="protein sequence ID" value="KAK1598893.1"/>
    <property type="molecule type" value="Genomic_DNA"/>
</dbReference>
<evidence type="ECO:0000313" key="2">
    <source>
        <dbReference type="EMBL" id="KAK1598893.1"/>
    </source>
</evidence>
<dbReference type="Proteomes" id="UP001230504">
    <property type="component" value="Unassembled WGS sequence"/>
</dbReference>
<dbReference type="RefSeq" id="XP_060419555.1">
    <property type="nucleotide sequence ID" value="XM_060551464.1"/>
</dbReference>
<evidence type="ECO:0000313" key="3">
    <source>
        <dbReference type="Proteomes" id="UP001230504"/>
    </source>
</evidence>
<protein>
    <submittedName>
        <fullName evidence="2">Uncharacterized protein</fullName>
    </submittedName>
</protein>
<comment type="caution">
    <text evidence="2">The sequence shown here is derived from an EMBL/GenBank/DDBJ whole genome shotgun (WGS) entry which is preliminary data.</text>
</comment>
<dbReference type="GeneID" id="85435704"/>
<evidence type="ECO:0000256" key="1">
    <source>
        <dbReference type="SAM" id="MobiDB-lite"/>
    </source>
</evidence>
<proteinExistence type="predicted"/>
<dbReference type="AlphaFoldDB" id="A0AAD8VBB9"/>
<accession>A0AAD8VBB9</accession>
<feature type="region of interest" description="Disordered" evidence="1">
    <location>
        <begin position="74"/>
        <end position="93"/>
    </location>
</feature>
<organism evidence="2 3">
    <name type="scientific">Colletotrichum navitas</name>
    <dbReference type="NCBI Taxonomy" id="681940"/>
    <lineage>
        <taxon>Eukaryota</taxon>
        <taxon>Fungi</taxon>
        <taxon>Dikarya</taxon>
        <taxon>Ascomycota</taxon>
        <taxon>Pezizomycotina</taxon>
        <taxon>Sordariomycetes</taxon>
        <taxon>Hypocreomycetidae</taxon>
        <taxon>Glomerellales</taxon>
        <taxon>Glomerellaceae</taxon>
        <taxon>Colletotrichum</taxon>
        <taxon>Colletotrichum graminicola species complex</taxon>
    </lineage>
</organism>